<evidence type="ECO:0000256" key="4">
    <source>
        <dbReference type="PROSITE-ProRule" id="PRU00335"/>
    </source>
</evidence>
<proteinExistence type="predicted"/>
<name>A0A841KZH0_9FIRM</name>
<keyword evidence="3" id="KW-0804">Transcription</keyword>
<evidence type="ECO:0000256" key="3">
    <source>
        <dbReference type="ARBA" id="ARBA00023163"/>
    </source>
</evidence>
<feature type="domain" description="HTH tetR-type" evidence="5">
    <location>
        <begin position="6"/>
        <end position="66"/>
    </location>
</feature>
<dbReference type="PROSITE" id="PS50977">
    <property type="entry name" value="HTH_TETR_2"/>
    <property type="match status" value="1"/>
</dbReference>
<dbReference type="EMBL" id="JACHEN010000047">
    <property type="protein sequence ID" value="MBB6218757.1"/>
    <property type="molecule type" value="Genomic_DNA"/>
</dbReference>
<dbReference type="PANTHER" id="PTHR30055">
    <property type="entry name" value="HTH-TYPE TRANSCRIPTIONAL REGULATOR RUTR"/>
    <property type="match status" value="1"/>
</dbReference>
<dbReference type="InterPro" id="IPR009057">
    <property type="entry name" value="Homeodomain-like_sf"/>
</dbReference>
<accession>A0A841KZH0</accession>
<dbReference type="AlphaFoldDB" id="A0A841KZH0"/>
<dbReference type="GO" id="GO:0003700">
    <property type="term" value="F:DNA-binding transcription factor activity"/>
    <property type="evidence" value="ECO:0007669"/>
    <property type="project" value="TreeGrafter"/>
</dbReference>
<evidence type="ECO:0000259" key="5">
    <source>
        <dbReference type="PROSITE" id="PS50977"/>
    </source>
</evidence>
<evidence type="ECO:0000256" key="1">
    <source>
        <dbReference type="ARBA" id="ARBA00023015"/>
    </source>
</evidence>
<dbReference type="Proteomes" id="UP000579281">
    <property type="component" value="Unassembled WGS sequence"/>
</dbReference>
<feature type="DNA-binding region" description="H-T-H motif" evidence="4">
    <location>
        <begin position="29"/>
        <end position="48"/>
    </location>
</feature>
<dbReference type="Pfam" id="PF00440">
    <property type="entry name" value="TetR_N"/>
    <property type="match status" value="1"/>
</dbReference>
<dbReference type="PRINTS" id="PR00455">
    <property type="entry name" value="HTHTETR"/>
</dbReference>
<keyword evidence="2 4" id="KW-0238">DNA-binding</keyword>
<gene>
    <name evidence="6" type="ORF">HNQ80_004932</name>
</gene>
<organism evidence="6 7">
    <name type="scientific">Anaerosolibacter carboniphilus</name>
    <dbReference type="NCBI Taxonomy" id="1417629"/>
    <lineage>
        <taxon>Bacteria</taxon>
        <taxon>Bacillati</taxon>
        <taxon>Bacillota</taxon>
        <taxon>Clostridia</taxon>
        <taxon>Peptostreptococcales</taxon>
        <taxon>Thermotaleaceae</taxon>
        <taxon>Anaerosolibacter</taxon>
    </lineage>
</organism>
<dbReference type="PANTHER" id="PTHR30055:SF234">
    <property type="entry name" value="HTH-TYPE TRANSCRIPTIONAL REGULATOR BETI"/>
    <property type="match status" value="1"/>
</dbReference>
<dbReference type="SUPFAM" id="SSF46689">
    <property type="entry name" value="Homeodomain-like"/>
    <property type="match status" value="1"/>
</dbReference>
<dbReference type="Gene3D" id="1.10.357.10">
    <property type="entry name" value="Tetracycline Repressor, domain 2"/>
    <property type="match status" value="1"/>
</dbReference>
<dbReference type="InterPro" id="IPR001647">
    <property type="entry name" value="HTH_TetR"/>
</dbReference>
<evidence type="ECO:0000256" key="2">
    <source>
        <dbReference type="ARBA" id="ARBA00023125"/>
    </source>
</evidence>
<reference evidence="6 7" key="1">
    <citation type="submission" date="2020-08" db="EMBL/GenBank/DDBJ databases">
        <title>Genomic Encyclopedia of Type Strains, Phase IV (KMG-IV): sequencing the most valuable type-strain genomes for metagenomic binning, comparative biology and taxonomic classification.</title>
        <authorList>
            <person name="Goeker M."/>
        </authorList>
    </citation>
    <scope>NUCLEOTIDE SEQUENCE [LARGE SCALE GENOMIC DNA]</scope>
    <source>
        <strain evidence="6 7">DSM 103526</strain>
    </source>
</reference>
<comment type="caution">
    <text evidence="6">The sequence shown here is derived from an EMBL/GenBank/DDBJ whole genome shotgun (WGS) entry which is preliminary data.</text>
</comment>
<keyword evidence="1" id="KW-0805">Transcription regulation</keyword>
<sequence>MQVLKDDVRNSIHQAALAEFYEKGFKDASMRSIAEKSGMTVGNLYRYFANKEDLFYAVISPAYHKVTDLTQEKFVEMGGLDDIQKVMGYIANQIVMINREHRRELLILMDGCVGTKFEHAAEEIISLVENKLKRHVFPSLREKGAVIRDEFLAHVLAISQVEGIKAILKHYEDESKIKDLIQQYMHYHFQDIQNRLI</sequence>
<dbReference type="InterPro" id="IPR050109">
    <property type="entry name" value="HTH-type_TetR-like_transc_reg"/>
</dbReference>
<keyword evidence="7" id="KW-1185">Reference proteome</keyword>
<protein>
    <submittedName>
        <fullName evidence="6">AcrR family transcriptional regulator</fullName>
    </submittedName>
</protein>
<dbReference type="GO" id="GO:0000976">
    <property type="term" value="F:transcription cis-regulatory region binding"/>
    <property type="evidence" value="ECO:0007669"/>
    <property type="project" value="TreeGrafter"/>
</dbReference>
<evidence type="ECO:0000313" key="6">
    <source>
        <dbReference type="EMBL" id="MBB6218757.1"/>
    </source>
</evidence>
<dbReference type="RefSeq" id="WP_184313516.1">
    <property type="nucleotide sequence ID" value="NZ_JACHEN010000047.1"/>
</dbReference>
<evidence type="ECO:0000313" key="7">
    <source>
        <dbReference type="Proteomes" id="UP000579281"/>
    </source>
</evidence>